<dbReference type="eggNOG" id="ENOG502TD9H">
    <property type="taxonomic scope" value="Eukaryota"/>
</dbReference>
<gene>
    <name evidence="3" type="primary">20347713</name>
    <name evidence="2" type="ORF">GGTG_07255</name>
</gene>
<reference evidence="3" key="5">
    <citation type="submission" date="2018-04" db="UniProtKB">
        <authorList>
            <consortium name="EnsemblFungi"/>
        </authorList>
    </citation>
    <scope>IDENTIFICATION</scope>
    <source>
        <strain evidence="3">R3-111a-1</strain>
    </source>
</reference>
<feature type="region of interest" description="Disordered" evidence="1">
    <location>
        <begin position="723"/>
        <end position="755"/>
    </location>
</feature>
<reference evidence="2" key="3">
    <citation type="submission" date="2010-09" db="EMBL/GenBank/DDBJ databases">
        <title>Annotation of Gaeumannomyces graminis var. tritici R3-111a-1.</title>
        <authorList>
            <consortium name="The Broad Institute Genome Sequencing Platform"/>
            <person name="Ma L.-J."/>
            <person name="Dead R."/>
            <person name="Young S.K."/>
            <person name="Zeng Q."/>
            <person name="Gargeya S."/>
            <person name="Fitzgerald M."/>
            <person name="Haas B."/>
            <person name="Abouelleil A."/>
            <person name="Alvarado L."/>
            <person name="Arachchi H.M."/>
            <person name="Berlin A."/>
            <person name="Brown A."/>
            <person name="Chapman S.B."/>
            <person name="Chen Z."/>
            <person name="Dunbar C."/>
            <person name="Freedman E."/>
            <person name="Gearin G."/>
            <person name="Gellesch M."/>
            <person name="Goldberg J."/>
            <person name="Griggs A."/>
            <person name="Gujja S."/>
            <person name="Heiman D."/>
            <person name="Howarth C."/>
            <person name="Larson L."/>
            <person name="Lui A."/>
            <person name="MacDonald P.J.P."/>
            <person name="Mehta T."/>
            <person name="Montmayeur A."/>
            <person name="Murphy C."/>
            <person name="Neiman D."/>
            <person name="Pearson M."/>
            <person name="Priest M."/>
            <person name="Roberts A."/>
            <person name="Saif S."/>
            <person name="Shea T."/>
            <person name="Shenoy N."/>
            <person name="Sisk P."/>
            <person name="Stolte C."/>
            <person name="Sykes S."/>
            <person name="Yandava C."/>
            <person name="Wortman J."/>
            <person name="Nusbaum C."/>
            <person name="Birren B."/>
        </authorList>
    </citation>
    <scope>NUCLEOTIDE SEQUENCE</scope>
    <source>
        <strain evidence="2">R3-111a-1</strain>
    </source>
</reference>
<evidence type="ECO:0000256" key="1">
    <source>
        <dbReference type="SAM" id="MobiDB-lite"/>
    </source>
</evidence>
<dbReference type="EnsemblFungi" id="EJT77343">
    <property type="protein sequence ID" value="EJT77343"/>
    <property type="gene ID" value="GGTG_07255"/>
</dbReference>
<dbReference type="HOGENOM" id="CLU_382652_0_0_1"/>
<reference evidence="2" key="2">
    <citation type="submission" date="2010-07" db="EMBL/GenBank/DDBJ databases">
        <authorList>
            <consortium name="The Broad Institute Genome Sequencing Platform"/>
            <consortium name="Broad Institute Genome Sequencing Center for Infectious Disease"/>
            <person name="Ma L.-J."/>
            <person name="Dead R."/>
            <person name="Young S."/>
            <person name="Zeng Q."/>
            <person name="Koehrsen M."/>
            <person name="Alvarado L."/>
            <person name="Berlin A."/>
            <person name="Chapman S.B."/>
            <person name="Chen Z."/>
            <person name="Freedman E."/>
            <person name="Gellesch M."/>
            <person name="Goldberg J."/>
            <person name="Griggs A."/>
            <person name="Gujja S."/>
            <person name="Heilman E.R."/>
            <person name="Heiman D."/>
            <person name="Hepburn T."/>
            <person name="Howarth C."/>
            <person name="Jen D."/>
            <person name="Larson L."/>
            <person name="Mehta T."/>
            <person name="Neiman D."/>
            <person name="Pearson M."/>
            <person name="Roberts A."/>
            <person name="Saif S."/>
            <person name="Shea T."/>
            <person name="Shenoy N."/>
            <person name="Sisk P."/>
            <person name="Stolte C."/>
            <person name="Sykes S."/>
            <person name="Walk T."/>
            <person name="White J."/>
            <person name="Yandava C."/>
            <person name="Haas B."/>
            <person name="Nusbaum C."/>
            <person name="Birren B."/>
        </authorList>
    </citation>
    <scope>NUCLEOTIDE SEQUENCE</scope>
    <source>
        <strain evidence="2">R3-111a-1</strain>
    </source>
</reference>
<evidence type="ECO:0000313" key="2">
    <source>
        <dbReference type="EMBL" id="EJT77343.1"/>
    </source>
</evidence>
<reference evidence="3" key="4">
    <citation type="journal article" date="2015" name="G3 (Bethesda)">
        <title>Genome sequences of three phytopathogenic species of the Magnaporthaceae family of fungi.</title>
        <authorList>
            <person name="Okagaki L.H."/>
            <person name="Nunes C.C."/>
            <person name="Sailsbery J."/>
            <person name="Clay B."/>
            <person name="Brown D."/>
            <person name="John T."/>
            <person name="Oh Y."/>
            <person name="Young N."/>
            <person name="Fitzgerald M."/>
            <person name="Haas B.J."/>
            <person name="Zeng Q."/>
            <person name="Young S."/>
            <person name="Adiconis X."/>
            <person name="Fan L."/>
            <person name="Levin J.Z."/>
            <person name="Mitchell T.K."/>
            <person name="Okubara P.A."/>
            <person name="Farman M.L."/>
            <person name="Kohn L.M."/>
            <person name="Birren B."/>
            <person name="Ma L.-J."/>
            <person name="Dean R.A."/>
        </authorList>
    </citation>
    <scope>NUCLEOTIDE SEQUENCE</scope>
    <source>
        <strain evidence="3">R3-111a-1</strain>
    </source>
</reference>
<dbReference type="OrthoDB" id="5431013at2759"/>
<dbReference type="EMBL" id="GL385397">
    <property type="protein sequence ID" value="EJT77343.1"/>
    <property type="molecule type" value="Genomic_DNA"/>
</dbReference>
<dbReference type="InterPro" id="IPR002110">
    <property type="entry name" value="Ankyrin_rpt"/>
</dbReference>
<evidence type="ECO:0000313" key="3">
    <source>
        <dbReference type="EnsemblFungi" id="EJT77343"/>
    </source>
</evidence>
<dbReference type="Gene3D" id="1.25.40.20">
    <property type="entry name" value="Ankyrin repeat-containing domain"/>
    <property type="match status" value="1"/>
</dbReference>
<evidence type="ECO:0000313" key="4">
    <source>
        <dbReference type="Proteomes" id="UP000006039"/>
    </source>
</evidence>
<name>J3P158_GAET3</name>
<feature type="compositionally biased region" description="Basic residues" evidence="1">
    <location>
        <begin position="723"/>
        <end position="734"/>
    </location>
</feature>
<proteinExistence type="predicted"/>
<dbReference type="Proteomes" id="UP000006039">
    <property type="component" value="Unassembled WGS sequence"/>
</dbReference>
<dbReference type="Pfam" id="PF13606">
    <property type="entry name" value="Ank_3"/>
    <property type="match status" value="1"/>
</dbReference>
<dbReference type="RefSeq" id="XP_009223343.1">
    <property type="nucleotide sequence ID" value="XM_009225079.1"/>
</dbReference>
<dbReference type="VEuPathDB" id="FungiDB:GGTG_07255"/>
<protein>
    <submittedName>
        <fullName evidence="2 3">Uncharacterized protein</fullName>
    </submittedName>
</protein>
<organism evidence="2">
    <name type="scientific">Gaeumannomyces tritici (strain R3-111a-1)</name>
    <name type="common">Wheat and barley take-all root rot fungus</name>
    <name type="synonym">Gaeumannomyces graminis var. tritici</name>
    <dbReference type="NCBI Taxonomy" id="644352"/>
    <lineage>
        <taxon>Eukaryota</taxon>
        <taxon>Fungi</taxon>
        <taxon>Dikarya</taxon>
        <taxon>Ascomycota</taxon>
        <taxon>Pezizomycotina</taxon>
        <taxon>Sordariomycetes</taxon>
        <taxon>Sordariomycetidae</taxon>
        <taxon>Magnaporthales</taxon>
        <taxon>Magnaporthaceae</taxon>
        <taxon>Gaeumannomyces</taxon>
    </lineage>
</organism>
<sequence length="755" mass="83520">MADALVLVTSILQVADVGLRTSLGLYAFFTALHKAKPEFSRYLIVLRDVHDSLRLLQKWVLDCPADTVLDEDGGSALRRQLVSITDELSSIENITAGKDPSKPTGKLRWVLKKPEVERKLLRLESHKTSLLILLQAVDMRKTAQLLQAQTSLGAKVCSLEARIEQQGKLYQQSLEDSFASLARGIHGSDTDAGYAVRRALEVYLQPMLENELATIRARDDTKRAAEMRGFCAILNQASSRIDSHISLLESRNKLPPNHAMEPSQPIPPRHCSAMQDYRGLGSLGAISSHHFDAATISRGVYPVPAPRCEIPIGTSEWSYWANIRRVGTFRLRYWLSAGPRGKVYNFTACFWPSSTVIFKTAFSLKYSNRHDAHGYLPLFPSLAIFPVLPRDDPVWEIIRQDDLPGLMARFSQKLNTLFDEDAGGVTLLMCASRNQSYKIVEFLLRYGVDPMRLPRDLLYGTSSQALAAMVLFKAFQAFTGRVSSSNGPDDADLQAFRYTVRLLVAAGCDINSFSPGTAISMAMNKENGPKRMWGDGTRSQYLNRVTHLAEILSQEGYDMLSWLDRSVLVMVLHRPCARSLPVLRAVGLTGGCSPSSDKPACSNAVLYLVLEACAMAISGGKQQISCLAAGENLVDVLVDGCNLYDVGWLHNNPSLNRPITPTLVAEELGITATWRWALMVAGFDVAEVFAEDARRVRWFRLQKGAKSSGVDMQGSVLQGSIRRRPRGAGRRWASRKSPGTVPIYLDAGGKTRKTQ</sequence>
<dbReference type="InterPro" id="IPR036770">
    <property type="entry name" value="Ankyrin_rpt-contain_sf"/>
</dbReference>
<dbReference type="AlphaFoldDB" id="J3P158"/>
<accession>J3P158</accession>
<feature type="non-terminal residue" evidence="2">
    <location>
        <position position="1"/>
    </location>
</feature>
<keyword evidence="4" id="KW-1185">Reference proteome</keyword>
<reference evidence="4" key="1">
    <citation type="submission" date="2010-07" db="EMBL/GenBank/DDBJ databases">
        <title>The genome sequence of Gaeumannomyces graminis var. tritici strain R3-111a-1.</title>
        <authorList>
            <consortium name="The Broad Institute Genome Sequencing Platform"/>
            <person name="Ma L.-J."/>
            <person name="Dead R."/>
            <person name="Young S."/>
            <person name="Zeng Q."/>
            <person name="Koehrsen M."/>
            <person name="Alvarado L."/>
            <person name="Berlin A."/>
            <person name="Chapman S.B."/>
            <person name="Chen Z."/>
            <person name="Freedman E."/>
            <person name="Gellesch M."/>
            <person name="Goldberg J."/>
            <person name="Griggs A."/>
            <person name="Gujja S."/>
            <person name="Heilman E.R."/>
            <person name="Heiman D."/>
            <person name="Hepburn T."/>
            <person name="Howarth C."/>
            <person name="Jen D."/>
            <person name="Larson L."/>
            <person name="Mehta T."/>
            <person name="Neiman D."/>
            <person name="Pearson M."/>
            <person name="Roberts A."/>
            <person name="Saif S."/>
            <person name="Shea T."/>
            <person name="Shenoy N."/>
            <person name="Sisk P."/>
            <person name="Stolte C."/>
            <person name="Sykes S."/>
            <person name="Walk T."/>
            <person name="White J."/>
            <person name="Yandava C."/>
            <person name="Haas B."/>
            <person name="Nusbaum C."/>
            <person name="Birren B."/>
        </authorList>
    </citation>
    <scope>NUCLEOTIDE SEQUENCE [LARGE SCALE GENOMIC DNA]</scope>
    <source>
        <strain evidence="4">R3-111a-1</strain>
    </source>
</reference>
<dbReference type="GeneID" id="20347713"/>